<protein>
    <submittedName>
        <fullName evidence="2">Sporulation initiation inhibitor protein soj</fullName>
    </submittedName>
</protein>
<dbReference type="Proteomes" id="UP000285532">
    <property type="component" value="Unassembled WGS sequence"/>
</dbReference>
<organism evidence="2 5">
    <name type="scientific">Lacticaseibacillus paracasei</name>
    <name type="common">Lactobacillus paracasei</name>
    <dbReference type="NCBI Taxonomy" id="1597"/>
    <lineage>
        <taxon>Bacteria</taxon>
        <taxon>Bacillati</taxon>
        <taxon>Bacillota</taxon>
        <taxon>Bacilli</taxon>
        <taxon>Lactobacillales</taxon>
        <taxon>Lactobacillaceae</taxon>
        <taxon>Lacticaseibacillus</taxon>
    </lineage>
</organism>
<dbReference type="InterPro" id="IPR050678">
    <property type="entry name" value="DNA_Partitioning_ATPase"/>
</dbReference>
<dbReference type="CDD" id="cd02042">
    <property type="entry name" value="ParAB_family"/>
    <property type="match status" value="1"/>
</dbReference>
<accession>A0A422M2A1</accession>
<dbReference type="PANTHER" id="PTHR13696">
    <property type="entry name" value="P-LOOP CONTAINING NUCLEOSIDE TRIPHOSPHATE HYDROLASE"/>
    <property type="match status" value="1"/>
</dbReference>
<dbReference type="Pfam" id="PF13614">
    <property type="entry name" value="AAA_31"/>
    <property type="match status" value="1"/>
</dbReference>
<dbReference type="InterPro" id="IPR025669">
    <property type="entry name" value="AAA_dom"/>
</dbReference>
<proteinExistence type="predicted"/>
<evidence type="ECO:0000313" key="3">
    <source>
        <dbReference type="EMBL" id="RNE24806.1"/>
    </source>
</evidence>
<dbReference type="PANTHER" id="PTHR13696:SF52">
    <property type="entry name" value="PARA FAMILY PROTEIN CT_582"/>
    <property type="match status" value="1"/>
</dbReference>
<sequence length="273" mass="30587">MLAKTFTVGNFKGGVGKTKITTMLAYDNARINKKKTLVIDIDPQANASDALARTANLDHIDKTIVDGLNDGDLTTCITSILPNLDLIACNTQFTSFDKYVIEGFTDEKDRVSVLAKLIKPLKPLYETIYIDVPPTISVYSDNAMAASDYSIIAFQTVEESLSGVRKYVGYQNFMVEAYGINLQVIDILPCMLTADDKLDYEILDEARKEFGDAVSATVINFQKRLKRYSRDGISLKRHKNGNIDQWDYKAHEKFIDILHEIESRDAYINSSVG</sequence>
<dbReference type="InterPro" id="IPR027417">
    <property type="entry name" value="P-loop_NTPase"/>
</dbReference>
<dbReference type="Proteomes" id="UP000284123">
    <property type="component" value="Unassembled WGS sequence"/>
</dbReference>
<feature type="domain" description="AAA" evidence="1">
    <location>
        <begin position="4"/>
        <end position="173"/>
    </location>
</feature>
<dbReference type="RefSeq" id="WP_050894603.1">
    <property type="nucleotide sequence ID" value="NZ_CP012190.1"/>
</dbReference>
<name>A0A422M2A1_LACPA</name>
<dbReference type="Gene3D" id="3.40.50.300">
    <property type="entry name" value="P-loop containing nucleotide triphosphate hydrolases"/>
    <property type="match status" value="1"/>
</dbReference>
<gene>
    <name evidence="2" type="ORF">FAM18172_02994</name>
    <name evidence="3" type="ORF">FAM6012_03098</name>
</gene>
<comment type="caution">
    <text evidence="2">The sequence shown here is derived from an EMBL/GenBank/DDBJ whole genome shotgun (WGS) entry which is preliminary data.</text>
</comment>
<dbReference type="EMBL" id="LKFU01000129">
    <property type="protein sequence ID" value="RND81046.1"/>
    <property type="molecule type" value="Genomic_DNA"/>
</dbReference>
<dbReference type="EMBL" id="LKGI01000163">
    <property type="protein sequence ID" value="RNE24806.1"/>
    <property type="molecule type" value="Genomic_DNA"/>
</dbReference>
<evidence type="ECO:0000313" key="5">
    <source>
        <dbReference type="Proteomes" id="UP000285532"/>
    </source>
</evidence>
<dbReference type="AlphaFoldDB" id="A0A422M2A1"/>
<dbReference type="SUPFAM" id="SSF52540">
    <property type="entry name" value="P-loop containing nucleoside triphosphate hydrolases"/>
    <property type="match status" value="1"/>
</dbReference>
<reference evidence="4 5" key="1">
    <citation type="journal article" date="2018" name="Front. Microbiol.">
        <title>Conversion of Methionine to Cysteine in Lactobacillus paracasei Depends on the Highly Mobile cysK-ctl-cysE Gene Cluster.</title>
        <authorList>
            <person name="Wuthrich D."/>
            <person name="Irmler S."/>
            <person name="Berthoud H."/>
            <person name="Guggenbuhl B."/>
            <person name="Eugster E."/>
            <person name="Bruggmann R."/>
        </authorList>
    </citation>
    <scope>NUCLEOTIDE SEQUENCE [LARGE SCALE GENOMIC DNA]</scope>
    <source>
        <strain evidence="2 5">FAM18172</strain>
        <strain evidence="3 4">FAM6012</strain>
    </source>
</reference>
<evidence type="ECO:0000313" key="2">
    <source>
        <dbReference type="EMBL" id="RND81046.1"/>
    </source>
</evidence>
<evidence type="ECO:0000313" key="4">
    <source>
        <dbReference type="Proteomes" id="UP000284123"/>
    </source>
</evidence>
<evidence type="ECO:0000259" key="1">
    <source>
        <dbReference type="Pfam" id="PF13614"/>
    </source>
</evidence>